<reference evidence="4 5" key="1">
    <citation type="submission" date="2018-05" db="EMBL/GenBank/DDBJ databases">
        <title>Draft genome sequence of Scytalidium lignicola DSM 105466, a ubiquitous saprotrophic fungus.</title>
        <authorList>
            <person name="Buettner E."/>
            <person name="Gebauer A.M."/>
            <person name="Hofrichter M."/>
            <person name="Liers C."/>
            <person name="Kellner H."/>
        </authorList>
    </citation>
    <scope>NUCLEOTIDE SEQUENCE [LARGE SCALE GENOMIC DNA]</scope>
    <source>
        <strain evidence="4 5">DSM 105466</strain>
    </source>
</reference>
<feature type="non-terminal residue" evidence="4">
    <location>
        <position position="1"/>
    </location>
</feature>
<dbReference type="GO" id="GO:0016491">
    <property type="term" value="F:oxidoreductase activity"/>
    <property type="evidence" value="ECO:0007669"/>
    <property type="project" value="UniProtKB-KW"/>
</dbReference>
<evidence type="ECO:0000256" key="1">
    <source>
        <dbReference type="ARBA" id="ARBA00023002"/>
    </source>
</evidence>
<feature type="domain" description="NADP-dependent oxidoreductase" evidence="3">
    <location>
        <begin position="109"/>
        <end position="279"/>
    </location>
</feature>
<dbReference type="OrthoDB" id="37537at2759"/>
<dbReference type="GO" id="GO:0005737">
    <property type="term" value="C:cytoplasm"/>
    <property type="evidence" value="ECO:0007669"/>
    <property type="project" value="TreeGrafter"/>
</dbReference>
<dbReference type="Proteomes" id="UP000258309">
    <property type="component" value="Unassembled WGS sequence"/>
</dbReference>
<feature type="compositionally biased region" description="Acidic residues" evidence="2">
    <location>
        <begin position="359"/>
        <end position="371"/>
    </location>
</feature>
<dbReference type="PANTHER" id="PTHR43625:SF40">
    <property type="entry name" value="ALDO-KETO REDUCTASE YAKC [NADP(+)]"/>
    <property type="match status" value="1"/>
</dbReference>
<feature type="region of interest" description="Disordered" evidence="2">
    <location>
        <begin position="340"/>
        <end position="371"/>
    </location>
</feature>
<dbReference type="STRING" id="5539.A0A3E2HJ69"/>
<sequence>MIQTRSLGRNGPQVPAIGFGAMSIGGIYGQQETSENKLKVLDRAHEIGERFWDTADIYLDSEDLIGEWFKQSGKRSDIFLATKFGVDFSTGAQRVFSDPEYIRSACARSLQSQGKIRYLGLSEVSASTIRRAHAIHPISAVQIEYSPFCLDIESPKLDILRTCRELGITVVAYSPIGRGMLTGQIKCLEDLPEDDFRRLTPKYSNENFPKVLNLVEQFRNVSRNHQCSIAQAALAWVIAQGDDIIPIPGTRSIKYLEENTKAMNVNLTTKEVKQLRRCAEETELIGDRYPTTMMGPILGDTPPLYSSSREAVVLRSLLQKAWSSCAVVLDTILPKLVEDSEDSEDEGANTQWTRLSNFNDEDFESEEDGAS</sequence>
<dbReference type="InterPro" id="IPR023210">
    <property type="entry name" value="NADP_OxRdtase_dom"/>
</dbReference>
<evidence type="ECO:0000256" key="2">
    <source>
        <dbReference type="SAM" id="MobiDB-lite"/>
    </source>
</evidence>
<evidence type="ECO:0000259" key="3">
    <source>
        <dbReference type="Pfam" id="PF00248"/>
    </source>
</evidence>
<dbReference type="AlphaFoldDB" id="A0A3E2HJ69"/>
<dbReference type="Pfam" id="PF00248">
    <property type="entry name" value="Aldo_ket_red"/>
    <property type="match status" value="1"/>
</dbReference>
<comment type="caution">
    <text evidence="4">The sequence shown here is derived from an EMBL/GenBank/DDBJ whole genome shotgun (WGS) entry which is preliminary data.</text>
</comment>
<dbReference type="OMA" id="CTHWDTS"/>
<dbReference type="PANTHER" id="PTHR43625">
    <property type="entry name" value="AFLATOXIN B1 ALDEHYDE REDUCTASE"/>
    <property type="match status" value="1"/>
</dbReference>
<evidence type="ECO:0000313" key="4">
    <source>
        <dbReference type="EMBL" id="RFU33212.1"/>
    </source>
</evidence>
<dbReference type="Gene3D" id="3.20.20.100">
    <property type="entry name" value="NADP-dependent oxidoreductase domain"/>
    <property type="match status" value="2"/>
</dbReference>
<organism evidence="4 5">
    <name type="scientific">Scytalidium lignicola</name>
    <name type="common">Hyphomycete</name>
    <dbReference type="NCBI Taxonomy" id="5539"/>
    <lineage>
        <taxon>Eukaryota</taxon>
        <taxon>Fungi</taxon>
        <taxon>Dikarya</taxon>
        <taxon>Ascomycota</taxon>
        <taxon>Pezizomycotina</taxon>
        <taxon>Leotiomycetes</taxon>
        <taxon>Leotiomycetes incertae sedis</taxon>
        <taxon>Scytalidium</taxon>
    </lineage>
</organism>
<keyword evidence="5" id="KW-1185">Reference proteome</keyword>
<protein>
    <recommendedName>
        <fullName evidence="3">NADP-dependent oxidoreductase domain-containing protein</fullName>
    </recommendedName>
</protein>
<feature type="non-terminal residue" evidence="4">
    <location>
        <position position="371"/>
    </location>
</feature>
<evidence type="ECO:0000313" key="5">
    <source>
        <dbReference type="Proteomes" id="UP000258309"/>
    </source>
</evidence>
<proteinExistence type="predicted"/>
<dbReference type="EMBL" id="NCSJ02000039">
    <property type="protein sequence ID" value="RFU33212.1"/>
    <property type="molecule type" value="Genomic_DNA"/>
</dbReference>
<dbReference type="InterPro" id="IPR050791">
    <property type="entry name" value="Aldo-Keto_reductase"/>
</dbReference>
<name>A0A3E2HJ69_SCYLI</name>
<accession>A0A3E2HJ69</accession>
<gene>
    <name evidence="4" type="ORF">B7463_g3125</name>
</gene>
<dbReference type="SUPFAM" id="SSF51430">
    <property type="entry name" value="NAD(P)-linked oxidoreductase"/>
    <property type="match status" value="1"/>
</dbReference>
<keyword evidence="1" id="KW-0560">Oxidoreductase</keyword>
<dbReference type="InterPro" id="IPR036812">
    <property type="entry name" value="NAD(P)_OxRdtase_dom_sf"/>
</dbReference>